<keyword evidence="3" id="KW-0132">Cell division</keyword>
<evidence type="ECO:0000313" key="4">
    <source>
        <dbReference type="Proteomes" id="UP000184474"/>
    </source>
</evidence>
<evidence type="ECO:0000256" key="1">
    <source>
        <dbReference type="SAM" id="Coils"/>
    </source>
</evidence>
<keyword evidence="1" id="KW-0175">Coiled coil</keyword>
<feature type="transmembrane region" description="Helical" evidence="2">
    <location>
        <begin position="37"/>
        <end position="58"/>
    </location>
</feature>
<keyword evidence="2" id="KW-1133">Transmembrane helix</keyword>
<reference evidence="4" key="1">
    <citation type="submission" date="2016-11" db="EMBL/GenBank/DDBJ databases">
        <authorList>
            <person name="Varghese N."/>
            <person name="Submissions S."/>
        </authorList>
    </citation>
    <scope>NUCLEOTIDE SEQUENCE [LARGE SCALE GENOMIC DNA]</scope>
    <source>
        <strain evidence="4">DSM 26134</strain>
    </source>
</reference>
<sequence>MVKNDIGIILQIGILGNMEINQKQQPQKQEVQSRKRILVVLSIIVFAALVIGLVHQVIESLELEKQNELTQQQLDTAYNELDSMSNELDTRILKIAQLGGEIDTLLQIKNQLEEEKKAFRTKAYRQINDLQGKVSGYKEMLLAQDKEIVRLKAVNEKLLVENSELKDEANELNESLRDLNTTRSALEEKVAKASQLKIDGMKILAINSSGKEREGEFKNRHITHLKIEFDVLENSVAAIEGKSILVKITGPDKKVIFDVATGSGTFVFEGRENFYTVKKDILYDRNAQSLTFLYDKGSEYDLGKYLVEVYTEDYKMGAGSFVVK</sequence>
<protein>
    <submittedName>
        <fullName evidence="3">Cell division protein ZapB</fullName>
    </submittedName>
</protein>
<keyword evidence="4" id="KW-1185">Reference proteome</keyword>
<feature type="coiled-coil region" evidence="1">
    <location>
        <begin position="60"/>
        <end position="122"/>
    </location>
</feature>
<keyword evidence="3" id="KW-0131">Cell cycle</keyword>
<feature type="coiled-coil region" evidence="1">
    <location>
        <begin position="148"/>
        <end position="196"/>
    </location>
</feature>
<evidence type="ECO:0000313" key="3">
    <source>
        <dbReference type="EMBL" id="SHJ42427.1"/>
    </source>
</evidence>
<dbReference type="AlphaFoldDB" id="A0A1M6J726"/>
<dbReference type="Proteomes" id="UP000184474">
    <property type="component" value="Unassembled WGS sequence"/>
</dbReference>
<evidence type="ECO:0000256" key="2">
    <source>
        <dbReference type="SAM" id="Phobius"/>
    </source>
</evidence>
<keyword evidence="2" id="KW-0472">Membrane</keyword>
<keyword evidence="2" id="KW-0812">Transmembrane</keyword>
<organism evidence="3 4">
    <name type="scientific">Reichenbachiella agariperforans</name>
    <dbReference type="NCBI Taxonomy" id="156994"/>
    <lineage>
        <taxon>Bacteria</taxon>
        <taxon>Pseudomonadati</taxon>
        <taxon>Bacteroidota</taxon>
        <taxon>Cytophagia</taxon>
        <taxon>Cytophagales</taxon>
        <taxon>Reichenbachiellaceae</taxon>
        <taxon>Reichenbachiella</taxon>
    </lineage>
</organism>
<proteinExistence type="predicted"/>
<name>A0A1M6J726_REIAG</name>
<gene>
    <name evidence="3" type="ORF">SAMN04488028_10167</name>
</gene>
<dbReference type="GO" id="GO:0051301">
    <property type="term" value="P:cell division"/>
    <property type="evidence" value="ECO:0007669"/>
    <property type="project" value="UniProtKB-KW"/>
</dbReference>
<accession>A0A1M6J726</accession>
<dbReference type="STRING" id="156994.SAMN04488028_10167"/>
<dbReference type="EMBL" id="FRAA01000001">
    <property type="protein sequence ID" value="SHJ42427.1"/>
    <property type="molecule type" value="Genomic_DNA"/>
</dbReference>